<dbReference type="PANTHER" id="PTHR37017:SF11">
    <property type="entry name" value="ESTERASE_LIPASE_THIOESTERASE DOMAIN-CONTAINING PROTEIN"/>
    <property type="match status" value="1"/>
</dbReference>
<evidence type="ECO:0000259" key="1">
    <source>
        <dbReference type="Pfam" id="PF12697"/>
    </source>
</evidence>
<evidence type="ECO:0000313" key="2">
    <source>
        <dbReference type="EMBL" id="GIF71185.1"/>
    </source>
</evidence>
<dbReference type="RefSeq" id="WP_203710660.1">
    <property type="nucleotide sequence ID" value="NZ_BONE01000003.1"/>
</dbReference>
<comment type="caution">
    <text evidence="2">The sequence shown here is derived from an EMBL/GenBank/DDBJ whole genome shotgun (WGS) entry which is preliminary data.</text>
</comment>
<dbReference type="InterPro" id="IPR052897">
    <property type="entry name" value="Sec-Metab_Biosynth_Hydrolase"/>
</dbReference>
<dbReference type="PANTHER" id="PTHR37017">
    <property type="entry name" value="AB HYDROLASE-1 DOMAIN-CONTAINING PROTEIN-RELATED"/>
    <property type="match status" value="1"/>
</dbReference>
<sequence>MDIVLIPGLWLDGSSWDAVVPVLEEAGHRAHALTLPGMVAGADRSFVTIGDHIGAVGAVVDSLSPSSDGIVLVGHSGGGAIAHAVVDARPTLVSHVVYVDAVPAPSGACINDGLPVVDGEVPLPDWSVFDDETLVDLDDGLRESFRARAIPAPVGVCAGAIPLSDPRRYDVPATVIACELPSATLRSLIADGSPYTAELALLRDVSYIDLPTGHWPQFTRPTELGEVILTAVPQG</sequence>
<gene>
    <name evidence="2" type="ORF">Asi02nite_07030</name>
</gene>
<dbReference type="Pfam" id="PF12697">
    <property type="entry name" value="Abhydrolase_6"/>
    <property type="match status" value="1"/>
</dbReference>
<reference evidence="2 3" key="1">
    <citation type="submission" date="2021-01" db="EMBL/GenBank/DDBJ databases">
        <title>Whole genome shotgun sequence of Asanoa siamensis NBRC 107932.</title>
        <authorList>
            <person name="Komaki H."/>
            <person name="Tamura T."/>
        </authorList>
    </citation>
    <scope>NUCLEOTIDE SEQUENCE [LARGE SCALE GENOMIC DNA]</scope>
    <source>
        <strain evidence="2 3">NBRC 107932</strain>
    </source>
</reference>
<evidence type="ECO:0000313" key="3">
    <source>
        <dbReference type="Proteomes" id="UP000604117"/>
    </source>
</evidence>
<proteinExistence type="predicted"/>
<dbReference type="InterPro" id="IPR029058">
    <property type="entry name" value="AB_hydrolase_fold"/>
</dbReference>
<dbReference type="InterPro" id="IPR000073">
    <property type="entry name" value="AB_hydrolase_1"/>
</dbReference>
<protein>
    <submittedName>
        <fullName evidence="2">Esterase</fullName>
    </submittedName>
</protein>
<accession>A0ABQ4CIQ7</accession>
<dbReference type="SUPFAM" id="SSF53474">
    <property type="entry name" value="alpha/beta-Hydrolases"/>
    <property type="match status" value="1"/>
</dbReference>
<keyword evidence="3" id="KW-1185">Reference proteome</keyword>
<dbReference type="EMBL" id="BONE01000003">
    <property type="protein sequence ID" value="GIF71185.1"/>
    <property type="molecule type" value="Genomic_DNA"/>
</dbReference>
<dbReference type="Gene3D" id="3.40.50.1820">
    <property type="entry name" value="alpha/beta hydrolase"/>
    <property type="match status" value="1"/>
</dbReference>
<name>A0ABQ4CIQ7_9ACTN</name>
<organism evidence="2 3">
    <name type="scientific">Asanoa siamensis</name>
    <dbReference type="NCBI Taxonomy" id="926357"/>
    <lineage>
        <taxon>Bacteria</taxon>
        <taxon>Bacillati</taxon>
        <taxon>Actinomycetota</taxon>
        <taxon>Actinomycetes</taxon>
        <taxon>Micromonosporales</taxon>
        <taxon>Micromonosporaceae</taxon>
        <taxon>Asanoa</taxon>
    </lineage>
</organism>
<dbReference type="Proteomes" id="UP000604117">
    <property type="component" value="Unassembled WGS sequence"/>
</dbReference>
<feature type="domain" description="AB hydrolase-1" evidence="1">
    <location>
        <begin position="3"/>
        <end position="224"/>
    </location>
</feature>